<sequence>MAATSAAAFPARWKTMFTTNWAPQYQHLDVEAPTPTAQHHAHQSEDREQGGEPSPSGKPPTR</sequence>
<protein>
    <submittedName>
        <fullName evidence="2">Uncharacterized protein</fullName>
    </submittedName>
</protein>
<evidence type="ECO:0000313" key="3">
    <source>
        <dbReference type="Proteomes" id="UP001445472"/>
    </source>
</evidence>
<keyword evidence="3" id="KW-1185">Reference proteome</keyword>
<evidence type="ECO:0000256" key="1">
    <source>
        <dbReference type="SAM" id="MobiDB-lite"/>
    </source>
</evidence>
<gene>
    <name evidence="2" type="ORF">ABT276_30515</name>
</gene>
<name>A0ABV1V3G5_9ACTN</name>
<dbReference type="EMBL" id="JBEPBX010000040">
    <property type="protein sequence ID" value="MER6617579.1"/>
    <property type="molecule type" value="Genomic_DNA"/>
</dbReference>
<dbReference type="Proteomes" id="UP001445472">
    <property type="component" value="Unassembled WGS sequence"/>
</dbReference>
<comment type="caution">
    <text evidence="2">The sequence shown here is derived from an EMBL/GenBank/DDBJ whole genome shotgun (WGS) entry which is preliminary data.</text>
</comment>
<accession>A0ABV1V3G5</accession>
<organism evidence="2 3">
    <name type="scientific">Streptomyces xantholiticus</name>
    <dbReference type="NCBI Taxonomy" id="68285"/>
    <lineage>
        <taxon>Bacteria</taxon>
        <taxon>Bacillati</taxon>
        <taxon>Actinomycetota</taxon>
        <taxon>Actinomycetes</taxon>
        <taxon>Kitasatosporales</taxon>
        <taxon>Streptomycetaceae</taxon>
        <taxon>Streptomyces</taxon>
    </lineage>
</organism>
<proteinExistence type="predicted"/>
<feature type="region of interest" description="Disordered" evidence="1">
    <location>
        <begin position="27"/>
        <end position="62"/>
    </location>
</feature>
<evidence type="ECO:0000313" key="2">
    <source>
        <dbReference type="EMBL" id="MER6617579.1"/>
    </source>
</evidence>
<reference evidence="2 3" key="1">
    <citation type="submission" date="2024-06" db="EMBL/GenBank/DDBJ databases">
        <title>The Natural Products Discovery Center: Release of the First 8490 Sequenced Strains for Exploring Actinobacteria Biosynthetic Diversity.</title>
        <authorList>
            <person name="Kalkreuter E."/>
            <person name="Kautsar S.A."/>
            <person name="Yang D."/>
            <person name="Bader C.D."/>
            <person name="Teijaro C.N."/>
            <person name="Fluegel L."/>
            <person name="Davis C.M."/>
            <person name="Simpson J.R."/>
            <person name="Lauterbach L."/>
            <person name="Steele A.D."/>
            <person name="Gui C."/>
            <person name="Meng S."/>
            <person name="Li G."/>
            <person name="Viehrig K."/>
            <person name="Ye F."/>
            <person name="Su P."/>
            <person name="Kiefer A.F."/>
            <person name="Nichols A."/>
            <person name="Cepeda A.J."/>
            <person name="Yan W."/>
            <person name="Fan B."/>
            <person name="Jiang Y."/>
            <person name="Adhikari A."/>
            <person name="Zheng C.-J."/>
            <person name="Schuster L."/>
            <person name="Cowan T.M."/>
            <person name="Smanski M.J."/>
            <person name="Chevrette M.G."/>
            <person name="De Carvalho L.P.S."/>
            <person name="Shen B."/>
        </authorList>
    </citation>
    <scope>NUCLEOTIDE SEQUENCE [LARGE SCALE GENOMIC DNA]</scope>
    <source>
        <strain evidence="2 3">NPDC000837</strain>
    </source>
</reference>
<dbReference type="RefSeq" id="WP_351978640.1">
    <property type="nucleotide sequence ID" value="NZ_JBEPBX010000040.1"/>
</dbReference>